<accession>A0ABY3C7H9</accession>
<dbReference type="Proteomes" id="UP000733744">
    <property type="component" value="Unassembled WGS sequence"/>
</dbReference>
<gene>
    <name evidence="1" type="ORF">EKO24_016885</name>
</gene>
<keyword evidence="2" id="KW-1185">Reference proteome</keyword>
<dbReference type="RefSeq" id="WP_127028101.1">
    <property type="nucleotide sequence ID" value="NZ_RYFG02000112.1"/>
</dbReference>
<sequence length="304" mass="34962">MSENRRSHEALSLRTFFDDQIRHLQELVHGLSDHIHEEEQQTEEDRQIIESFVDGSNSKMRAVDDYSDKLRGHVQGLYKHVLQIADEIPPPIDLNRDAFITDPLVNTLFVLNKDIDKLFSTDPDLDTYLRTHSKYQFPVVYALLTACKTEKHTLGMSMQGDMVIHDVPQQAVNFSSHKIHIPCASLEELSAALKNYLFRRVVTLTKQEMTSRMANQLFNTDHVSYESRVASLANPEVYLNTLVEYLAPPAKLLSIDKSHFRLSKLGIKLDRDDKQSANEFDIHELIWANSIRNVVLQVAYTRSN</sequence>
<reference evidence="1 2" key="1">
    <citation type="journal article" date="2019" name="Antonie Van Leeuwenhoek">
        <title>Description of 'Ca. Methylobacter oryzae' KRF1, a novel species from the environmentally important Methylobacter clade 2.</title>
        <authorList>
            <person name="Khatri K."/>
            <person name="Mohite J.A."/>
            <person name="Pandit P.S."/>
            <person name="Bahulikar R."/>
            <person name="Rahalkar M.C."/>
        </authorList>
    </citation>
    <scope>NUCLEOTIDE SEQUENCE [LARGE SCALE GENOMIC DNA]</scope>
    <source>
        <strain evidence="1 2">KRF1</strain>
    </source>
</reference>
<evidence type="ECO:0000313" key="1">
    <source>
        <dbReference type="EMBL" id="TRW91414.1"/>
    </source>
</evidence>
<proteinExistence type="predicted"/>
<comment type="caution">
    <text evidence="1">The sequence shown here is derived from an EMBL/GenBank/DDBJ whole genome shotgun (WGS) entry which is preliminary data.</text>
</comment>
<evidence type="ECO:0000313" key="2">
    <source>
        <dbReference type="Proteomes" id="UP000733744"/>
    </source>
</evidence>
<protein>
    <submittedName>
        <fullName evidence="1">Uncharacterized protein</fullName>
    </submittedName>
</protein>
<organism evidence="1 2">
    <name type="scientific">Candidatus Methylobacter oryzae</name>
    <dbReference type="NCBI Taxonomy" id="2497749"/>
    <lineage>
        <taxon>Bacteria</taxon>
        <taxon>Pseudomonadati</taxon>
        <taxon>Pseudomonadota</taxon>
        <taxon>Gammaproteobacteria</taxon>
        <taxon>Methylococcales</taxon>
        <taxon>Methylococcaceae</taxon>
        <taxon>Methylobacter</taxon>
    </lineage>
</organism>
<dbReference type="EMBL" id="RYFG02000112">
    <property type="protein sequence ID" value="TRW91414.1"/>
    <property type="molecule type" value="Genomic_DNA"/>
</dbReference>
<name>A0ABY3C7H9_9GAMM</name>